<evidence type="ECO:0000313" key="2">
    <source>
        <dbReference type="EMBL" id="OIJ40109.1"/>
    </source>
</evidence>
<proteinExistence type="predicted"/>
<sequence>MGLLRGCDSPFTIAAHAASLRRRGIDFVMRRYSRDPSTNLDSGEAQRLCGAGLRIGALWEGRGARDRLTRQQGLRDGAEALHLARAAGQPPGSAIYFALGEDTTPADIDGVLKHYLAGVRSALGGAAGYRVGVHGSHAWCAGLVDRGLGALSWLVSMPAGGVAPRHNLLQWPSARLVLDGAELRLSPVLGQPGRDPGLFQLAGPGAALSAAFRRER</sequence>
<dbReference type="Pfam" id="PF08924">
    <property type="entry name" value="Rv2525c_GlyHyd-like"/>
    <property type="match status" value="1"/>
</dbReference>
<dbReference type="EMBL" id="JRYB01000001">
    <property type="protein sequence ID" value="OIJ40109.1"/>
    <property type="molecule type" value="Genomic_DNA"/>
</dbReference>
<evidence type="ECO:0000313" key="3">
    <source>
        <dbReference type="Proteomes" id="UP000180246"/>
    </source>
</evidence>
<dbReference type="Gene3D" id="3.20.20.80">
    <property type="entry name" value="Glycosidases"/>
    <property type="match status" value="1"/>
</dbReference>
<protein>
    <recommendedName>
        <fullName evidence="1">Rv2525c-like glycoside hydrolase-like domain-containing protein</fullName>
    </recommendedName>
</protein>
<comment type="caution">
    <text evidence="2">The sequence shown here is derived from an EMBL/GenBank/DDBJ whole genome shotgun (WGS) entry which is preliminary data.</text>
</comment>
<dbReference type="AlphaFoldDB" id="A0A1S2N4W4"/>
<dbReference type="RefSeq" id="WP_071363266.1">
    <property type="nucleotide sequence ID" value="NZ_JRYB01000001.1"/>
</dbReference>
<evidence type="ECO:0000259" key="1">
    <source>
        <dbReference type="Pfam" id="PF08924"/>
    </source>
</evidence>
<feature type="domain" description="Rv2525c-like glycoside hydrolase-like" evidence="1">
    <location>
        <begin position="19"/>
        <end position="145"/>
    </location>
</feature>
<dbReference type="InterPro" id="IPR017853">
    <property type="entry name" value="GH"/>
</dbReference>
<name>A0A1S2N4W4_9BURK</name>
<gene>
    <name evidence="2" type="ORF">LO55_4682</name>
</gene>
<accession>A0A1S2N4W4</accession>
<dbReference type="Proteomes" id="UP000180246">
    <property type="component" value="Unassembled WGS sequence"/>
</dbReference>
<dbReference type="SUPFAM" id="SSF51445">
    <property type="entry name" value="(Trans)glycosidases"/>
    <property type="match status" value="1"/>
</dbReference>
<organism evidence="2 3">
    <name type="scientific">Massilia timonae</name>
    <dbReference type="NCBI Taxonomy" id="47229"/>
    <lineage>
        <taxon>Bacteria</taxon>
        <taxon>Pseudomonadati</taxon>
        <taxon>Pseudomonadota</taxon>
        <taxon>Betaproteobacteria</taxon>
        <taxon>Burkholderiales</taxon>
        <taxon>Oxalobacteraceae</taxon>
        <taxon>Telluria group</taxon>
        <taxon>Massilia</taxon>
    </lineage>
</organism>
<dbReference type="InterPro" id="IPR015020">
    <property type="entry name" value="Rv2525c-like_Glyco_Hydro-like"/>
</dbReference>
<reference evidence="2 3" key="1">
    <citation type="submission" date="2014-10" db="EMBL/GenBank/DDBJ databases">
        <authorList>
            <person name="Seo M.-J."/>
            <person name="Seok Y.J."/>
            <person name="Cha I.-T."/>
        </authorList>
    </citation>
    <scope>NUCLEOTIDE SEQUENCE [LARGE SCALE GENOMIC DNA]</scope>
    <source>
        <strain evidence="2 3">NEU</strain>
    </source>
</reference>